<keyword evidence="3" id="KW-1185">Reference proteome</keyword>
<name>A0A4Y7PVJ4_9AGAM</name>
<reference evidence="2 3" key="1">
    <citation type="submission" date="2018-06" db="EMBL/GenBank/DDBJ databases">
        <title>A transcriptomic atlas of mushroom development highlights an independent origin of complex multicellularity.</title>
        <authorList>
            <consortium name="DOE Joint Genome Institute"/>
            <person name="Krizsan K."/>
            <person name="Almasi E."/>
            <person name="Merenyi Z."/>
            <person name="Sahu N."/>
            <person name="Viragh M."/>
            <person name="Koszo T."/>
            <person name="Mondo S."/>
            <person name="Kiss B."/>
            <person name="Balint B."/>
            <person name="Kues U."/>
            <person name="Barry K."/>
            <person name="Hegedus J.C."/>
            <person name="Henrissat B."/>
            <person name="Johnson J."/>
            <person name="Lipzen A."/>
            <person name="Ohm R."/>
            <person name="Nagy I."/>
            <person name="Pangilinan J."/>
            <person name="Yan J."/>
            <person name="Xiong Y."/>
            <person name="Grigoriev I.V."/>
            <person name="Hibbett D.S."/>
            <person name="Nagy L.G."/>
        </authorList>
    </citation>
    <scope>NUCLEOTIDE SEQUENCE [LARGE SCALE GENOMIC DNA]</scope>
    <source>
        <strain evidence="2 3">SZMC22713</strain>
    </source>
</reference>
<evidence type="ECO:0000256" key="1">
    <source>
        <dbReference type="SAM" id="MobiDB-lite"/>
    </source>
</evidence>
<gene>
    <name evidence="2" type="ORF">BD410DRAFT_449934</name>
</gene>
<accession>A0A4Y7PVJ4</accession>
<dbReference type="Proteomes" id="UP000294933">
    <property type="component" value="Unassembled WGS sequence"/>
</dbReference>
<feature type="region of interest" description="Disordered" evidence="1">
    <location>
        <begin position="122"/>
        <end position="152"/>
    </location>
</feature>
<dbReference type="VEuPathDB" id="FungiDB:BD410DRAFT_449934"/>
<dbReference type="AlphaFoldDB" id="A0A4Y7PVJ4"/>
<evidence type="ECO:0000313" key="3">
    <source>
        <dbReference type="Proteomes" id="UP000294933"/>
    </source>
</evidence>
<dbReference type="EMBL" id="ML170200">
    <property type="protein sequence ID" value="TDL19091.1"/>
    <property type="molecule type" value="Genomic_DNA"/>
</dbReference>
<evidence type="ECO:0000313" key="2">
    <source>
        <dbReference type="EMBL" id="TDL19091.1"/>
    </source>
</evidence>
<organism evidence="2 3">
    <name type="scientific">Rickenella mellea</name>
    <dbReference type="NCBI Taxonomy" id="50990"/>
    <lineage>
        <taxon>Eukaryota</taxon>
        <taxon>Fungi</taxon>
        <taxon>Dikarya</taxon>
        <taxon>Basidiomycota</taxon>
        <taxon>Agaricomycotina</taxon>
        <taxon>Agaricomycetes</taxon>
        <taxon>Hymenochaetales</taxon>
        <taxon>Rickenellaceae</taxon>
        <taxon>Rickenella</taxon>
    </lineage>
</organism>
<protein>
    <submittedName>
        <fullName evidence="2">Uncharacterized protein</fullName>
    </submittedName>
</protein>
<proteinExistence type="predicted"/>
<sequence length="152" mass="17152">MPRFLMPVPLIFLRHPCSPLTLSTNPLRSDVIRSFNSTGSLGRDQLFALMDLTGVNVRHLHFKRPSLICSAECRLWTEIFASSAFLAFLRRREPATAPYSTCRSSQPLLERYALFAAPTVQTPSRLPTSTSSARERLSQASIHQPNTYRFSP</sequence>